<reference evidence="2" key="1">
    <citation type="journal article" date="2023" name="Mol. Phylogenet. Evol.">
        <title>Genome-scale phylogeny and comparative genomics of the fungal order Sordariales.</title>
        <authorList>
            <person name="Hensen N."/>
            <person name="Bonometti L."/>
            <person name="Westerberg I."/>
            <person name="Brannstrom I.O."/>
            <person name="Guillou S."/>
            <person name="Cros-Aarteil S."/>
            <person name="Calhoun S."/>
            <person name="Haridas S."/>
            <person name="Kuo A."/>
            <person name="Mondo S."/>
            <person name="Pangilinan J."/>
            <person name="Riley R."/>
            <person name="LaButti K."/>
            <person name="Andreopoulos B."/>
            <person name="Lipzen A."/>
            <person name="Chen C."/>
            <person name="Yan M."/>
            <person name="Daum C."/>
            <person name="Ng V."/>
            <person name="Clum A."/>
            <person name="Steindorff A."/>
            <person name="Ohm R.A."/>
            <person name="Martin F."/>
            <person name="Silar P."/>
            <person name="Natvig D.O."/>
            <person name="Lalanne C."/>
            <person name="Gautier V."/>
            <person name="Ament-Velasquez S.L."/>
            <person name="Kruys A."/>
            <person name="Hutchinson M.I."/>
            <person name="Powell A.J."/>
            <person name="Barry K."/>
            <person name="Miller A.N."/>
            <person name="Grigoriev I.V."/>
            <person name="Debuchy R."/>
            <person name="Gladieux P."/>
            <person name="Hiltunen Thoren M."/>
            <person name="Johannesson H."/>
        </authorList>
    </citation>
    <scope>NUCLEOTIDE SEQUENCE</scope>
    <source>
        <strain evidence="2">CBS 315.58</strain>
    </source>
</reference>
<dbReference type="InterPro" id="IPR045518">
    <property type="entry name" value="2EXR"/>
</dbReference>
<dbReference type="PANTHER" id="PTHR35910">
    <property type="entry name" value="2EXR DOMAIN-CONTAINING PROTEIN"/>
    <property type="match status" value="1"/>
</dbReference>
<evidence type="ECO:0000259" key="1">
    <source>
        <dbReference type="Pfam" id="PF20150"/>
    </source>
</evidence>
<dbReference type="EMBL" id="MU863979">
    <property type="protein sequence ID" value="KAK4196650.1"/>
    <property type="molecule type" value="Genomic_DNA"/>
</dbReference>
<gene>
    <name evidence="2" type="ORF">QBC40DRAFT_182917</name>
</gene>
<accession>A0AAN6X9V7</accession>
<sequence length="512" mass="58762">MSLSTRRAATGWQALPQELRLQIYRQSWEPRSVFVGVRSTQANALNGRASEANNAPQLPVTLHLNYEAREEMLKNYKRLQLIYLVNLPDAETEPQDGETEFRSLNNYINPSLDVLHLDHLCLEDSPSLMMEAIRPASLHVALGRDIDVYFATKLFHYQVLPGIPTIFDGIQTIDFWVTRREPDSNRNSPHPEGTFPMTFRYRICRTSQAPKTKLVSYQDSRWRPVEFHDFNCNEPGCANQSSVWRWVYHPEENKPWERSPVASTYYLEPDDQEPKPNRRLKIPGAACHWVDVDVRRILKHDGALIFDSGGTESSYSSDGHDFPRVNREWSVLRVMPPTLWGKEVVERAWQHLGVNHPLGGGSYFPPENEGDPHPDDDCENDWSYLELEPTPEQYLHPGMQLHPDMAFRMEVIPLFHNILHFSGTSLESVQCIQGVCLPGYQMDGSCITALLGSETKYPVVSDKLEEEVMTRTGVDLEMEDLALRNEFEVWNLGGLNFTAMREKVWHGCKKAI</sequence>
<keyword evidence="3" id="KW-1185">Reference proteome</keyword>
<name>A0AAN6X9V7_9PEZI</name>
<dbReference type="Pfam" id="PF20150">
    <property type="entry name" value="2EXR"/>
    <property type="match status" value="1"/>
</dbReference>
<dbReference type="PANTHER" id="PTHR35910:SF6">
    <property type="entry name" value="2EXR DOMAIN-CONTAINING PROTEIN"/>
    <property type="match status" value="1"/>
</dbReference>
<comment type="caution">
    <text evidence="2">The sequence shown here is derived from an EMBL/GenBank/DDBJ whole genome shotgun (WGS) entry which is preliminary data.</text>
</comment>
<proteinExistence type="predicted"/>
<dbReference type="AlphaFoldDB" id="A0AAN6X9V7"/>
<evidence type="ECO:0000313" key="2">
    <source>
        <dbReference type="EMBL" id="KAK4196650.1"/>
    </source>
</evidence>
<evidence type="ECO:0000313" key="3">
    <source>
        <dbReference type="Proteomes" id="UP001303160"/>
    </source>
</evidence>
<feature type="domain" description="2EXR" evidence="1">
    <location>
        <begin position="13"/>
        <end position="115"/>
    </location>
</feature>
<reference evidence="2" key="2">
    <citation type="submission" date="2023-05" db="EMBL/GenBank/DDBJ databases">
        <authorList>
            <consortium name="Lawrence Berkeley National Laboratory"/>
            <person name="Steindorff A."/>
            <person name="Hensen N."/>
            <person name="Bonometti L."/>
            <person name="Westerberg I."/>
            <person name="Brannstrom I.O."/>
            <person name="Guillou S."/>
            <person name="Cros-Aarteil S."/>
            <person name="Calhoun S."/>
            <person name="Haridas S."/>
            <person name="Kuo A."/>
            <person name="Mondo S."/>
            <person name="Pangilinan J."/>
            <person name="Riley R."/>
            <person name="Labutti K."/>
            <person name="Andreopoulos B."/>
            <person name="Lipzen A."/>
            <person name="Chen C."/>
            <person name="Yanf M."/>
            <person name="Daum C."/>
            <person name="Ng V."/>
            <person name="Clum A."/>
            <person name="Ohm R."/>
            <person name="Martin F."/>
            <person name="Silar P."/>
            <person name="Natvig D."/>
            <person name="Lalanne C."/>
            <person name="Gautier V."/>
            <person name="Ament-Velasquez S.L."/>
            <person name="Kruys A."/>
            <person name="Hutchinson M.I."/>
            <person name="Powell A.J."/>
            <person name="Barry K."/>
            <person name="Miller A.N."/>
            <person name="Grigoriev I.V."/>
            <person name="Debuchy R."/>
            <person name="Gladieux P."/>
            <person name="Thoren M.H."/>
            <person name="Johannesson H."/>
        </authorList>
    </citation>
    <scope>NUCLEOTIDE SEQUENCE</scope>
    <source>
        <strain evidence="2">CBS 315.58</strain>
    </source>
</reference>
<dbReference type="Proteomes" id="UP001303160">
    <property type="component" value="Unassembled WGS sequence"/>
</dbReference>
<protein>
    <recommendedName>
        <fullName evidence="1">2EXR domain-containing protein</fullName>
    </recommendedName>
</protein>
<organism evidence="2 3">
    <name type="scientific">Triangularia verruculosa</name>
    <dbReference type="NCBI Taxonomy" id="2587418"/>
    <lineage>
        <taxon>Eukaryota</taxon>
        <taxon>Fungi</taxon>
        <taxon>Dikarya</taxon>
        <taxon>Ascomycota</taxon>
        <taxon>Pezizomycotina</taxon>
        <taxon>Sordariomycetes</taxon>
        <taxon>Sordariomycetidae</taxon>
        <taxon>Sordariales</taxon>
        <taxon>Podosporaceae</taxon>
        <taxon>Triangularia</taxon>
    </lineage>
</organism>